<dbReference type="AlphaFoldDB" id="A0AAD5M300"/>
<evidence type="ECO:0000313" key="3">
    <source>
        <dbReference type="Proteomes" id="UP001209570"/>
    </source>
</evidence>
<sequence length="185" mass="20128">MERPAPFETADVAPAASDERTSEASPRSPRSPFHKMDVVVVDDGLGDNNLRERMSLASSNGDALADKRFACQFDPTQRGGRSLMLRFDLEGNATFEEMSRVDVLRMAQDAATGCTGAMSAARPVRMKGVANAPFGTIVDVQRVHARDIRKLDNAFSVSNEASIELRNQAILINAGTRRSTKDSKV</sequence>
<protein>
    <submittedName>
        <fullName evidence="2">Uncharacterized protein</fullName>
    </submittedName>
</protein>
<dbReference type="Gene3D" id="2.40.128.330">
    <property type="match status" value="1"/>
</dbReference>
<gene>
    <name evidence="2" type="ORF">P43SY_000813</name>
</gene>
<evidence type="ECO:0000313" key="2">
    <source>
        <dbReference type="EMBL" id="KAJ0402550.1"/>
    </source>
</evidence>
<comment type="caution">
    <text evidence="2">The sequence shown here is derived from an EMBL/GenBank/DDBJ whole genome shotgun (WGS) entry which is preliminary data.</text>
</comment>
<evidence type="ECO:0000256" key="1">
    <source>
        <dbReference type="SAM" id="MobiDB-lite"/>
    </source>
</evidence>
<proteinExistence type="predicted"/>
<accession>A0AAD5M300</accession>
<reference evidence="2" key="1">
    <citation type="submission" date="2021-12" db="EMBL/GenBank/DDBJ databases">
        <title>Prjna785345.</title>
        <authorList>
            <person name="Rujirawat T."/>
            <person name="Krajaejun T."/>
        </authorList>
    </citation>
    <scope>NUCLEOTIDE SEQUENCE</scope>
    <source>
        <strain evidence="2">Pi057C3</strain>
    </source>
</reference>
<keyword evidence="3" id="KW-1185">Reference proteome</keyword>
<dbReference type="EMBL" id="JAKCXM010000100">
    <property type="protein sequence ID" value="KAJ0402550.1"/>
    <property type="molecule type" value="Genomic_DNA"/>
</dbReference>
<name>A0AAD5M300_PYTIN</name>
<dbReference type="Proteomes" id="UP001209570">
    <property type="component" value="Unassembled WGS sequence"/>
</dbReference>
<organism evidence="2 3">
    <name type="scientific">Pythium insidiosum</name>
    <name type="common">Pythiosis disease agent</name>
    <dbReference type="NCBI Taxonomy" id="114742"/>
    <lineage>
        <taxon>Eukaryota</taxon>
        <taxon>Sar</taxon>
        <taxon>Stramenopiles</taxon>
        <taxon>Oomycota</taxon>
        <taxon>Peronosporomycetes</taxon>
        <taxon>Pythiales</taxon>
        <taxon>Pythiaceae</taxon>
        <taxon>Pythium</taxon>
    </lineage>
</organism>
<feature type="region of interest" description="Disordered" evidence="1">
    <location>
        <begin position="1"/>
        <end position="36"/>
    </location>
</feature>